<keyword evidence="2 6" id="KW-0812">Transmembrane</keyword>
<evidence type="ECO:0000256" key="6">
    <source>
        <dbReference type="SAM" id="Phobius"/>
    </source>
</evidence>
<sequence>MAAFGRANHGFFIVSSHHLCPNYRVLPLTNAHTVLSSTSVSSKAFTQVPSSSASQTFITTGPLPAAPTSSSSSVFVDTSITPANQTAVISAAPASTSSLSLSLSPSSVTSAVSSNAASTVSSATFSQSQSTQLGVPTDSAPAVSISVSSSGSIISLSANPSPAKSLSSISSRLSSASASFGHAIESASPTSKISGQTVTPSTSEMAATSAPLLSSSSPVVTEKNPSTPESQPAAPESTPSASPSKGSSPSSVPSQPASSPSQPAPSPSKPSAEPSTPASSPSSPTSAPAKPSSPPPSSQAPSRPTDVVTPSVTPSGQPQQSPGSVGPSPTVGQSQATAKNSAVSPDHSPPSSQINRSPVALSVSVASIEVVQSSAHPAKAAGTSVPLTRGSAVPSLTPVVQTPVPVPAPADESAVSSQAAVSPDVHPSDVSSVSVISGFSSFRGQANAQTATTTSTITDVPETTLTSPVFVTTTDSNGHISLSEPPVFASIAVSTLPDGQLVSVTHVIANPTGVWGINDNSAVSHGFFANTGAVAGVFLVVGIVVALLIALGCYVVRKKRRRQRIRHSISRPLPYPDNPFEDPRETPSPTQLRFAPDISHRNLIGSGLGLITARPRNLLDDEVDDDTNNHTTIYSSPQHNMPQAAQQVTSRDLAGIGAGVSNLGKPDYNGPFSDYHNHRPTHQSKPSVQSEVGLAITTEQTRIADDAQISFPMPIYVRPPSAQSSPSIYPASLPPVPTEEAEHGHEAQPSDPTTPPPPPERRRPLLTLQKPDLSANAPILPPRNPLRTSQHEASKLLARTQVTSSGTQFSQLGFGGYELPLTPPASTTSSDAHGDGRPRTISSEIKNPFSDVNDVDGTVKTQALQGSPVRDNFFTRRKVLEQSKVRPSNSIEWKH</sequence>
<feature type="compositionally biased region" description="Polar residues" evidence="5">
    <location>
        <begin position="187"/>
        <end position="206"/>
    </location>
</feature>
<evidence type="ECO:0000256" key="1">
    <source>
        <dbReference type="ARBA" id="ARBA00004167"/>
    </source>
</evidence>
<feature type="compositionally biased region" description="Low complexity" evidence="5">
    <location>
        <begin position="207"/>
        <end position="221"/>
    </location>
</feature>
<gene>
    <name evidence="7" type="ORF">GFSPODELE1_LOCUS867</name>
</gene>
<dbReference type="InterPro" id="IPR051694">
    <property type="entry name" value="Immunoregulatory_rcpt-like"/>
</dbReference>
<feature type="region of interest" description="Disordered" evidence="5">
    <location>
        <begin position="822"/>
        <end position="854"/>
    </location>
</feature>
<evidence type="ECO:0000256" key="3">
    <source>
        <dbReference type="ARBA" id="ARBA00022989"/>
    </source>
</evidence>
<keyword evidence="3 6" id="KW-1133">Transmembrane helix</keyword>
<evidence type="ECO:0000313" key="8">
    <source>
        <dbReference type="Proteomes" id="UP001497453"/>
    </source>
</evidence>
<dbReference type="EMBL" id="OZ037944">
    <property type="protein sequence ID" value="CAL1695715.1"/>
    <property type="molecule type" value="Genomic_DNA"/>
</dbReference>
<feature type="compositionally biased region" description="Low complexity" evidence="5">
    <location>
        <begin position="309"/>
        <end position="334"/>
    </location>
</feature>
<protein>
    <submittedName>
        <fullName evidence="7">Uncharacterized protein</fullName>
    </submittedName>
</protein>
<evidence type="ECO:0000256" key="5">
    <source>
        <dbReference type="SAM" id="MobiDB-lite"/>
    </source>
</evidence>
<feature type="compositionally biased region" description="Polar residues" evidence="5">
    <location>
        <begin position="335"/>
        <end position="356"/>
    </location>
</feature>
<dbReference type="Proteomes" id="UP001497453">
    <property type="component" value="Chromosome 1"/>
</dbReference>
<evidence type="ECO:0000313" key="7">
    <source>
        <dbReference type="EMBL" id="CAL1695715.1"/>
    </source>
</evidence>
<name>A0ABP1CJ67_9APHY</name>
<reference evidence="8" key="1">
    <citation type="submission" date="2024-04" db="EMBL/GenBank/DDBJ databases">
        <authorList>
            <person name="Shaw F."/>
            <person name="Minotto A."/>
        </authorList>
    </citation>
    <scope>NUCLEOTIDE SEQUENCE [LARGE SCALE GENOMIC DNA]</scope>
</reference>
<proteinExistence type="predicted"/>
<feature type="compositionally biased region" description="Low complexity" evidence="5">
    <location>
        <begin position="228"/>
        <end position="261"/>
    </location>
</feature>
<feature type="compositionally biased region" description="Low complexity" evidence="5">
    <location>
        <begin position="269"/>
        <end position="290"/>
    </location>
</feature>
<feature type="region of interest" description="Disordered" evidence="5">
    <location>
        <begin position="186"/>
        <end position="357"/>
    </location>
</feature>
<keyword evidence="4 6" id="KW-0472">Membrane</keyword>
<feature type="region of interest" description="Disordered" evidence="5">
    <location>
        <begin position="567"/>
        <end position="593"/>
    </location>
</feature>
<feature type="region of interest" description="Disordered" evidence="5">
    <location>
        <begin position="721"/>
        <end position="764"/>
    </location>
</feature>
<dbReference type="PANTHER" id="PTHR15549">
    <property type="entry name" value="PAIRED IMMUNOGLOBULIN-LIKE TYPE 2 RECEPTOR"/>
    <property type="match status" value="1"/>
</dbReference>
<organism evidence="7 8">
    <name type="scientific">Somion occarium</name>
    <dbReference type="NCBI Taxonomy" id="3059160"/>
    <lineage>
        <taxon>Eukaryota</taxon>
        <taxon>Fungi</taxon>
        <taxon>Dikarya</taxon>
        <taxon>Basidiomycota</taxon>
        <taxon>Agaricomycotina</taxon>
        <taxon>Agaricomycetes</taxon>
        <taxon>Polyporales</taxon>
        <taxon>Cerrenaceae</taxon>
        <taxon>Somion</taxon>
    </lineage>
</organism>
<accession>A0ABP1CJ67</accession>
<evidence type="ECO:0000256" key="4">
    <source>
        <dbReference type="ARBA" id="ARBA00023136"/>
    </source>
</evidence>
<comment type="subcellular location">
    <subcellularLocation>
        <location evidence="1">Membrane</location>
        <topology evidence="1">Single-pass membrane protein</topology>
    </subcellularLocation>
</comment>
<keyword evidence="8" id="KW-1185">Reference proteome</keyword>
<evidence type="ECO:0000256" key="2">
    <source>
        <dbReference type="ARBA" id="ARBA00022692"/>
    </source>
</evidence>
<feature type="transmembrane region" description="Helical" evidence="6">
    <location>
        <begin position="533"/>
        <end position="556"/>
    </location>
</feature>